<keyword evidence="2" id="KW-1185">Reference proteome</keyword>
<dbReference type="AlphaFoldDB" id="A0A1G5D376"/>
<accession>A0A1G5D376</accession>
<reference evidence="2" key="1">
    <citation type="submission" date="2016-10" db="EMBL/GenBank/DDBJ databases">
        <authorList>
            <person name="Varghese N."/>
            <person name="Submissions S."/>
        </authorList>
    </citation>
    <scope>NUCLEOTIDE SEQUENCE [LARGE SCALE GENOMIC DNA]</scope>
    <source>
        <strain evidence="2">BL9</strain>
    </source>
</reference>
<dbReference type="EMBL" id="FMVM01000002">
    <property type="protein sequence ID" value="SCY09289.1"/>
    <property type="molecule type" value="Genomic_DNA"/>
</dbReference>
<organism evidence="1 2">
    <name type="scientific">Paenibacillus polysaccharolyticus</name>
    <dbReference type="NCBI Taxonomy" id="582692"/>
    <lineage>
        <taxon>Bacteria</taxon>
        <taxon>Bacillati</taxon>
        <taxon>Bacillota</taxon>
        <taxon>Bacilli</taxon>
        <taxon>Bacillales</taxon>
        <taxon>Paenibacillaceae</taxon>
        <taxon>Paenibacillus</taxon>
    </lineage>
</organism>
<proteinExistence type="predicted"/>
<dbReference type="STRING" id="582692.SAMN05720606_102319"/>
<gene>
    <name evidence="1" type="ORF">SAMN05720606_102319</name>
</gene>
<sequence length="724" mass="85786">MWAKTSTWEWLKPYVLRSTSLPIEDILQLRVVKTKDDFHQWQKATKVLNDWCSQWIEEIRTIPKQKILLSQQRRIIRRIKQKNPLTENDKTTLLNWHMEEKIQFYSLKNQELVQLEMLTRNTFEQELGLLQQKLFELYQSERYDRALYTINSAFWSFYQSYKRKEHTKHSQKRQMGRTLFAYLQRVTTKNDTMGEFGPISYGVLDRGAPLKERKIIEKKAFMSHQALQKILTAIKHDLGTNAAEWRLPSSAVDGLDELQLLLKSGDCNSPKWSAVLSEIKHNLEKYGSSFSPIEKSNTLAKIEEMYTEITGEHYQGKNTQYFADKTLVYEECYDQQFLPVVIPEDIWQELDQTILIQAKLRLERWKAFQRTAVQQFEKISHGRSSIPAKRWISYWLRNPAVIENQSMVKFLESWLVEDQGDFYIQVPQNVLQEWRSEMDSFRWLLSPDLMIIGNESKTGIEVSSIVIGELHHGFTGDGWMQYFNIEKDKIRQTVQNALQVEHSTQSWANWVFKRTMKSTPQEYPGLCVELTGVSESIKENILSLEQLEVRIKNNEVALFIKDSQQCLHFYSPSLGFKEETFFPFALFGTPIFDPPKSISKGRHAPVKVGRVTMIREHWRFEPSDWVGEQNLSDWFQQFERLQTIQSRFNLPTEGFIHFSHEQKPMWFDFDNPFCIDLFFTEAKKAKSFIFTRMDPSFRDLWMKDKYGHYCSELRTFLYRTEKSI</sequence>
<evidence type="ECO:0008006" key="3">
    <source>
        <dbReference type="Google" id="ProtNLM"/>
    </source>
</evidence>
<name>A0A1G5D376_9BACL</name>
<evidence type="ECO:0000313" key="1">
    <source>
        <dbReference type="EMBL" id="SCY09289.1"/>
    </source>
</evidence>
<dbReference type="Proteomes" id="UP000198538">
    <property type="component" value="Unassembled WGS sequence"/>
</dbReference>
<protein>
    <recommendedName>
        <fullName evidence="3">Lantibiotic dehydratase, C terminus</fullName>
    </recommendedName>
</protein>
<dbReference type="RefSeq" id="WP_090916269.1">
    <property type="nucleotide sequence ID" value="NZ_FMVM01000002.1"/>
</dbReference>
<evidence type="ECO:0000313" key="2">
    <source>
        <dbReference type="Proteomes" id="UP000198538"/>
    </source>
</evidence>